<name>A0A423PW33_9GAMM</name>
<dbReference type="PANTHER" id="PTHR35813">
    <property type="entry name" value="INNER MEMBRANE PROTEIN YBAN"/>
    <property type="match status" value="1"/>
</dbReference>
<dbReference type="InterPro" id="IPR007401">
    <property type="entry name" value="DUF454"/>
</dbReference>
<keyword evidence="2" id="KW-0812">Transmembrane</keyword>
<dbReference type="Pfam" id="PF04304">
    <property type="entry name" value="DUF454"/>
    <property type="match status" value="1"/>
</dbReference>
<keyword evidence="2" id="KW-0472">Membrane</keyword>
<feature type="transmembrane region" description="Helical" evidence="2">
    <location>
        <begin position="31"/>
        <end position="52"/>
    </location>
</feature>
<keyword evidence="2" id="KW-1133">Transmembrane helix</keyword>
<gene>
    <name evidence="3" type="ORF">SAJA_05945</name>
</gene>
<dbReference type="InParanoid" id="A0A423PW33"/>
<comment type="caution">
    <text evidence="3">The sequence shown here is derived from an EMBL/GenBank/DDBJ whole genome shotgun (WGS) entry which is preliminary data.</text>
</comment>
<feature type="region of interest" description="Disordered" evidence="1">
    <location>
        <begin position="1"/>
        <end position="21"/>
    </location>
</feature>
<dbReference type="Proteomes" id="UP000285310">
    <property type="component" value="Unassembled WGS sequence"/>
</dbReference>
<dbReference type="AlphaFoldDB" id="A0A423PW33"/>
<accession>A0A423PW33</accession>
<protein>
    <recommendedName>
        <fullName evidence="5">Inner membrane protein</fullName>
    </recommendedName>
</protein>
<keyword evidence="4" id="KW-1185">Reference proteome</keyword>
<organism evidence="3 4">
    <name type="scientific">Salinisphaera japonica YTM-1</name>
    <dbReference type="NCBI Taxonomy" id="1209778"/>
    <lineage>
        <taxon>Bacteria</taxon>
        <taxon>Pseudomonadati</taxon>
        <taxon>Pseudomonadota</taxon>
        <taxon>Gammaproteobacteria</taxon>
        <taxon>Salinisphaerales</taxon>
        <taxon>Salinisphaeraceae</taxon>
        <taxon>Salinisphaera</taxon>
    </lineage>
</organism>
<dbReference type="FunCoup" id="A0A423PW33">
    <property type="interactions" value="56"/>
</dbReference>
<reference evidence="3 4" key="1">
    <citation type="submission" date="2013-10" db="EMBL/GenBank/DDBJ databases">
        <title>Salinisphaera japonica YTM-1 Genome Sequencing.</title>
        <authorList>
            <person name="Lai Q."/>
            <person name="Li C."/>
            <person name="Shao Z."/>
        </authorList>
    </citation>
    <scope>NUCLEOTIDE SEQUENCE [LARGE SCALE GENOMIC DNA]</scope>
    <source>
        <strain evidence="3 4">YTM-1</strain>
    </source>
</reference>
<evidence type="ECO:0000256" key="2">
    <source>
        <dbReference type="SAM" id="Phobius"/>
    </source>
</evidence>
<evidence type="ECO:0000313" key="4">
    <source>
        <dbReference type="Proteomes" id="UP000285310"/>
    </source>
</evidence>
<evidence type="ECO:0000256" key="1">
    <source>
        <dbReference type="SAM" id="MobiDB-lite"/>
    </source>
</evidence>
<dbReference type="PANTHER" id="PTHR35813:SF1">
    <property type="entry name" value="INNER MEMBRANE PROTEIN YBAN"/>
    <property type="match status" value="1"/>
</dbReference>
<feature type="transmembrane region" description="Helical" evidence="2">
    <location>
        <begin position="122"/>
        <end position="141"/>
    </location>
</feature>
<proteinExistence type="predicted"/>
<sequence length="151" mass="16635">MRHERICQHVSMSSSSTKHRPQAVNNRGLRWLYRAVAGFFIALAAIGVVLPVLPTTPFLIIAAWAAGKASPALRAKLRSHPTYGPPLRRWQDHGAINRRAKILALSLMTASWGLVWLTVDKLWLIGLVGAILVTVGVFIATRPEQTDRPGD</sequence>
<evidence type="ECO:0008006" key="5">
    <source>
        <dbReference type="Google" id="ProtNLM"/>
    </source>
</evidence>
<dbReference type="GO" id="GO:0005886">
    <property type="term" value="C:plasma membrane"/>
    <property type="evidence" value="ECO:0007669"/>
    <property type="project" value="TreeGrafter"/>
</dbReference>
<dbReference type="EMBL" id="AYKG01000013">
    <property type="protein sequence ID" value="ROO29803.1"/>
    <property type="molecule type" value="Genomic_DNA"/>
</dbReference>
<evidence type="ECO:0000313" key="3">
    <source>
        <dbReference type="EMBL" id="ROO29803.1"/>
    </source>
</evidence>